<gene>
    <name evidence="1" type="ORF">PAP18089_01400</name>
</gene>
<organism evidence="1 2">
    <name type="scientific">Pandoraea apista</name>
    <dbReference type="NCBI Taxonomy" id="93218"/>
    <lineage>
        <taxon>Bacteria</taxon>
        <taxon>Pseudomonadati</taxon>
        <taxon>Pseudomonadota</taxon>
        <taxon>Betaproteobacteria</taxon>
        <taxon>Burkholderiales</taxon>
        <taxon>Burkholderiaceae</taxon>
        <taxon>Pandoraea</taxon>
    </lineage>
</organism>
<name>A0A5E5P286_9BURK</name>
<reference evidence="1 2" key="1">
    <citation type="submission" date="2019-08" db="EMBL/GenBank/DDBJ databases">
        <authorList>
            <person name="Peeters C."/>
        </authorList>
    </citation>
    <scope>NUCLEOTIDE SEQUENCE [LARGE SCALE GENOMIC DNA]</scope>
    <source>
        <strain evidence="1 2">LMG 18089</strain>
    </source>
</reference>
<evidence type="ECO:0000313" key="2">
    <source>
        <dbReference type="Proteomes" id="UP000364291"/>
    </source>
</evidence>
<protein>
    <submittedName>
        <fullName evidence="1">Uncharacterized protein</fullName>
    </submittedName>
</protein>
<dbReference type="AlphaFoldDB" id="A0A5E5P286"/>
<dbReference type="EMBL" id="CABPSX010000002">
    <property type="protein sequence ID" value="VVG70440.1"/>
    <property type="molecule type" value="Genomic_DNA"/>
</dbReference>
<sequence>MPSKNPERRAAVYADWAKRSKTTHKRRSLLVPLDLDALLVSYAKLNGITVPDAIVEAVERVHGAGLRRATPVESSEV</sequence>
<dbReference type="RefSeq" id="WP_071069034.1">
    <property type="nucleotide sequence ID" value="NZ_CABPSX010000002.1"/>
</dbReference>
<dbReference type="OrthoDB" id="9134683at2"/>
<proteinExistence type="predicted"/>
<evidence type="ECO:0000313" key="1">
    <source>
        <dbReference type="EMBL" id="VVG70440.1"/>
    </source>
</evidence>
<accession>A0A5E5P286</accession>
<dbReference type="Proteomes" id="UP000364291">
    <property type="component" value="Unassembled WGS sequence"/>
</dbReference>